<dbReference type="EMBL" id="FWXD01000046">
    <property type="protein sequence ID" value="SMC29830.1"/>
    <property type="molecule type" value="Genomic_DNA"/>
</dbReference>
<keyword evidence="2" id="KW-1185">Reference proteome</keyword>
<accession>A0A1W1Y0T5</accession>
<evidence type="ECO:0008006" key="3">
    <source>
        <dbReference type="Google" id="ProtNLM"/>
    </source>
</evidence>
<dbReference type="AlphaFoldDB" id="A0A1W1Y0T5"/>
<organism evidence="1 2">
    <name type="scientific">Andreprevotia lacus DSM 23236</name>
    <dbReference type="NCBI Taxonomy" id="1121001"/>
    <lineage>
        <taxon>Bacteria</taxon>
        <taxon>Pseudomonadati</taxon>
        <taxon>Pseudomonadota</taxon>
        <taxon>Betaproteobacteria</taxon>
        <taxon>Neisseriales</taxon>
        <taxon>Chitinibacteraceae</taxon>
        <taxon>Andreprevotia</taxon>
    </lineage>
</organism>
<gene>
    <name evidence="1" type="ORF">SAMN02745857_04171</name>
</gene>
<reference evidence="1 2" key="1">
    <citation type="submission" date="2017-04" db="EMBL/GenBank/DDBJ databases">
        <authorList>
            <person name="Afonso C.L."/>
            <person name="Miller P.J."/>
            <person name="Scott M.A."/>
            <person name="Spackman E."/>
            <person name="Goraichik I."/>
            <person name="Dimitrov K.M."/>
            <person name="Suarez D.L."/>
            <person name="Swayne D.E."/>
        </authorList>
    </citation>
    <scope>NUCLEOTIDE SEQUENCE [LARGE SCALE GENOMIC DNA]</scope>
    <source>
        <strain evidence="1 2">DSM 23236</strain>
    </source>
</reference>
<dbReference type="RefSeq" id="WP_084093080.1">
    <property type="nucleotide sequence ID" value="NZ_FWXD01000046.1"/>
</dbReference>
<dbReference type="STRING" id="1121001.SAMN02745857_04171"/>
<evidence type="ECO:0000313" key="1">
    <source>
        <dbReference type="EMBL" id="SMC29830.1"/>
    </source>
</evidence>
<evidence type="ECO:0000313" key="2">
    <source>
        <dbReference type="Proteomes" id="UP000192761"/>
    </source>
</evidence>
<name>A0A1W1Y0T5_9NEIS</name>
<sequence length="67" mass="7626">MANCKKVSRLISDAQDRPLKPGEWLLVKTHLPICSNCRNYRNQIAVLQEATRQLRDGEALSMNDDLS</sequence>
<protein>
    <recommendedName>
        <fullName evidence="3">Zinc-finger</fullName>
    </recommendedName>
</protein>
<dbReference type="Proteomes" id="UP000192761">
    <property type="component" value="Unassembled WGS sequence"/>
</dbReference>
<proteinExistence type="predicted"/>
<dbReference type="OrthoDB" id="8374021at2"/>